<keyword evidence="9" id="KW-1185">Reference proteome</keyword>
<dbReference type="RefSeq" id="WP_010579469.1">
    <property type="nucleotide sequence ID" value="NZ_AHYZ01000010.1"/>
</dbReference>
<name>A0A0R2CEP4_9LACO</name>
<evidence type="ECO:0000313" key="9">
    <source>
        <dbReference type="Proteomes" id="UP000051576"/>
    </source>
</evidence>
<protein>
    <submittedName>
        <fullName evidence="8">Transport protein</fullName>
    </submittedName>
</protein>
<evidence type="ECO:0000259" key="7">
    <source>
        <dbReference type="PROSITE" id="PS50850"/>
    </source>
</evidence>
<dbReference type="GO" id="GO:0022857">
    <property type="term" value="F:transmembrane transporter activity"/>
    <property type="evidence" value="ECO:0007669"/>
    <property type="project" value="InterPro"/>
</dbReference>
<dbReference type="PROSITE" id="PS50850">
    <property type="entry name" value="MFS"/>
    <property type="match status" value="1"/>
</dbReference>
<feature type="transmembrane region" description="Helical" evidence="6">
    <location>
        <begin position="76"/>
        <end position="99"/>
    </location>
</feature>
<dbReference type="Pfam" id="PF07690">
    <property type="entry name" value="MFS_1"/>
    <property type="match status" value="1"/>
</dbReference>
<dbReference type="PANTHER" id="PTHR42718">
    <property type="entry name" value="MAJOR FACILITATOR SUPERFAMILY MULTIDRUG TRANSPORTER MFSC"/>
    <property type="match status" value="1"/>
</dbReference>
<dbReference type="PRINTS" id="PR01036">
    <property type="entry name" value="TCRTETB"/>
</dbReference>
<feature type="transmembrane region" description="Helical" evidence="6">
    <location>
        <begin position="327"/>
        <end position="344"/>
    </location>
</feature>
<feature type="transmembrane region" description="Helical" evidence="6">
    <location>
        <begin position="197"/>
        <end position="216"/>
    </location>
</feature>
<dbReference type="InterPro" id="IPR011701">
    <property type="entry name" value="MFS"/>
</dbReference>
<evidence type="ECO:0000256" key="4">
    <source>
        <dbReference type="ARBA" id="ARBA00022989"/>
    </source>
</evidence>
<evidence type="ECO:0000256" key="1">
    <source>
        <dbReference type="ARBA" id="ARBA00004651"/>
    </source>
</evidence>
<dbReference type="AlphaFoldDB" id="A0A0R2CEP4"/>
<evidence type="ECO:0000256" key="5">
    <source>
        <dbReference type="ARBA" id="ARBA00023136"/>
    </source>
</evidence>
<feature type="transmembrane region" description="Helical" evidence="6">
    <location>
        <begin position="7"/>
        <end position="28"/>
    </location>
</feature>
<feature type="transmembrane region" description="Helical" evidence="6">
    <location>
        <begin position="131"/>
        <end position="152"/>
    </location>
</feature>
<feature type="transmembrane region" description="Helical" evidence="6">
    <location>
        <begin position="164"/>
        <end position="185"/>
    </location>
</feature>
<evidence type="ECO:0000313" key="8">
    <source>
        <dbReference type="EMBL" id="KRM89554.1"/>
    </source>
</evidence>
<dbReference type="GO" id="GO:0005886">
    <property type="term" value="C:plasma membrane"/>
    <property type="evidence" value="ECO:0007669"/>
    <property type="project" value="UniProtKB-SubCell"/>
</dbReference>
<feature type="transmembrane region" description="Helical" evidence="6">
    <location>
        <begin position="422"/>
        <end position="444"/>
    </location>
</feature>
<dbReference type="STRING" id="1133569.FD21_GL001412"/>
<evidence type="ECO:0000256" key="3">
    <source>
        <dbReference type="ARBA" id="ARBA00022692"/>
    </source>
</evidence>
<dbReference type="Gene3D" id="1.20.1250.20">
    <property type="entry name" value="MFS general substrate transporter like domains"/>
    <property type="match status" value="1"/>
</dbReference>
<feature type="transmembrane region" description="Helical" evidence="6">
    <location>
        <begin position="48"/>
        <end position="67"/>
    </location>
</feature>
<accession>A0A0R2CEP4</accession>
<keyword evidence="5 6" id="KW-0472">Membrane</keyword>
<dbReference type="PANTHER" id="PTHR42718:SF9">
    <property type="entry name" value="MAJOR FACILITATOR SUPERFAMILY MULTIDRUG TRANSPORTER MFSC"/>
    <property type="match status" value="1"/>
</dbReference>
<dbReference type="eggNOG" id="COG2814">
    <property type="taxonomic scope" value="Bacteria"/>
</dbReference>
<dbReference type="PATRIC" id="fig|1133569.4.peg.1546"/>
<organism evidence="8 9">
    <name type="scientific">Liquorilactobacillus vini DSM 20605</name>
    <dbReference type="NCBI Taxonomy" id="1133569"/>
    <lineage>
        <taxon>Bacteria</taxon>
        <taxon>Bacillati</taxon>
        <taxon>Bacillota</taxon>
        <taxon>Bacilli</taxon>
        <taxon>Lactobacillales</taxon>
        <taxon>Lactobacillaceae</taxon>
        <taxon>Liquorilactobacillus</taxon>
    </lineage>
</organism>
<feature type="transmembrane region" description="Helical" evidence="6">
    <location>
        <begin position="260"/>
        <end position="281"/>
    </location>
</feature>
<keyword evidence="4 6" id="KW-1133">Transmembrane helix</keyword>
<feature type="domain" description="Major facilitator superfamily (MFS) profile" evidence="7">
    <location>
        <begin position="6"/>
        <end position="448"/>
    </location>
</feature>
<proteinExistence type="predicted"/>
<gene>
    <name evidence="8" type="ORF">FD21_GL001412</name>
</gene>
<feature type="transmembrane region" description="Helical" evidence="6">
    <location>
        <begin position="293"/>
        <end position="318"/>
    </location>
</feature>
<keyword evidence="3 6" id="KW-0812">Transmembrane</keyword>
<dbReference type="Proteomes" id="UP000051576">
    <property type="component" value="Unassembled WGS sequence"/>
</dbReference>
<dbReference type="EMBL" id="AYYX01000004">
    <property type="protein sequence ID" value="KRM89554.1"/>
    <property type="molecule type" value="Genomic_DNA"/>
</dbReference>
<dbReference type="SUPFAM" id="SSF103473">
    <property type="entry name" value="MFS general substrate transporter"/>
    <property type="match status" value="1"/>
</dbReference>
<dbReference type="InterPro" id="IPR020846">
    <property type="entry name" value="MFS_dom"/>
</dbReference>
<feature type="transmembrane region" description="Helical" evidence="6">
    <location>
        <begin position="222"/>
        <end position="240"/>
    </location>
</feature>
<feature type="transmembrane region" description="Helical" evidence="6">
    <location>
        <begin position="350"/>
        <end position="368"/>
    </location>
</feature>
<comment type="caution">
    <text evidence="8">The sequence shown here is derived from an EMBL/GenBank/DDBJ whole genome shotgun (WGS) entry which is preliminary data.</text>
</comment>
<sequence length="456" mass="49438">MKKSFKLPIAIFSTGILSFGGVVIETAMNVTFPKLMNLFSVSFAQVQWITTSYLLVLTIMMPLSAFLNKNFQARKLFVIAALSFLAGVSLDAMAPSLMWLLVGRLLQGVGTGISLPLMFNIVLAEAPAQKLGMLMGLGNFVTATAPAIGPIYGGVLVETIGWRWIFILMIPLILIALAAGSQAVRTERPSSSTKFDFVGWSLAGMIFTFLIIGFSFLSSNVFMFVFSLILALGSMGLTAFHYHHTAVPVLNWKILKSRTFALHLSSYFIGQFTVLGLSFLIPNMVQVFFKQTSFQAGLTMAPGALLGALATIFGGVLLDHLGAKKPILLGVVLQTLAVAIFVIFLKQLNVSLITLLFILFAFGQALSMPNIMTNGLRYLPVKDQADGNALFNTFQQFAGANGTAIISAIVATDDSTRKFLGFHYGLGFCGGLLLIDLFILLRVFKKSAQKAKINNH</sequence>
<keyword evidence="2" id="KW-0813">Transport</keyword>
<reference evidence="8 9" key="1">
    <citation type="journal article" date="2015" name="Genome Announc.">
        <title>Expanding the biotechnology potential of lactobacilli through comparative genomics of 213 strains and associated genera.</title>
        <authorList>
            <person name="Sun Z."/>
            <person name="Harris H.M."/>
            <person name="McCann A."/>
            <person name="Guo C."/>
            <person name="Argimon S."/>
            <person name="Zhang W."/>
            <person name="Yang X."/>
            <person name="Jeffery I.B."/>
            <person name="Cooney J.C."/>
            <person name="Kagawa T.F."/>
            <person name="Liu W."/>
            <person name="Song Y."/>
            <person name="Salvetti E."/>
            <person name="Wrobel A."/>
            <person name="Rasinkangas P."/>
            <person name="Parkhill J."/>
            <person name="Rea M.C."/>
            <person name="O'Sullivan O."/>
            <person name="Ritari J."/>
            <person name="Douillard F.P."/>
            <person name="Paul Ross R."/>
            <person name="Yang R."/>
            <person name="Briner A.E."/>
            <person name="Felis G.E."/>
            <person name="de Vos W.M."/>
            <person name="Barrangou R."/>
            <person name="Klaenhammer T.R."/>
            <person name="Caufield P.W."/>
            <person name="Cui Y."/>
            <person name="Zhang H."/>
            <person name="O'Toole P.W."/>
        </authorList>
    </citation>
    <scope>NUCLEOTIDE SEQUENCE [LARGE SCALE GENOMIC DNA]</scope>
    <source>
        <strain evidence="8 9">DSM 20605</strain>
    </source>
</reference>
<dbReference type="Gene3D" id="1.20.1720.10">
    <property type="entry name" value="Multidrug resistance protein D"/>
    <property type="match status" value="1"/>
</dbReference>
<evidence type="ECO:0000256" key="6">
    <source>
        <dbReference type="SAM" id="Phobius"/>
    </source>
</evidence>
<dbReference type="InterPro" id="IPR036259">
    <property type="entry name" value="MFS_trans_sf"/>
</dbReference>
<comment type="subcellular location">
    <subcellularLocation>
        <location evidence="1">Cell membrane</location>
        <topology evidence="1">Multi-pass membrane protein</topology>
    </subcellularLocation>
</comment>
<evidence type="ECO:0000256" key="2">
    <source>
        <dbReference type="ARBA" id="ARBA00022448"/>
    </source>
</evidence>